<evidence type="ECO:0000313" key="1">
    <source>
        <dbReference type="EMBL" id="EYC11725.1"/>
    </source>
</evidence>
<comment type="caution">
    <text evidence="1">The sequence shown here is derived from an EMBL/GenBank/DDBJ whole genome shotgun (WGS) entry which is preliminary data.</text>
</comment>
<name>A0A016U992_9BILA</name>
<accession>A0A016U992</accession>
<dbReference type="AlphaFoldDB" id="A0A016U992"/>
<reference evidence="2" key="1">
    <citation type="journal article" date="2015" name="Nat. Genet.">
        <title>The genome and transcriptome of the zoonotic hookworm Ancylostoma ceylanicum identify infection-specific gene families.</title>
        <authorList>
            <person name="Schwarz E.M."/>
            <person name="Hu Y."/>
            <person name="Antoshechkin I."/>
            <person name="Miller M.M."/>
            <person name="Sternberg P.W."/>
            <person name="Aroian R.V."/>
        </authorList>
    </citation>
    <scope>NUCLEOTIDE SEQUENCE</scope>
    <source>
        <strain evidence="2">HY135</strain>
    </source>
</reference>
<organism evidence="1 2">
    <name type="scientific">Ancylostoma ceylanicum</name>
    <dbReference type="NCBI Taxonomy" id="53326"/>
    <lineage>
        <taxon>Eukaryota</taxon>
        <taxon>Metazoa</taxon>
        <taxon>Ecdysozoa</taxon>
        <taxon>Nematoda</taxon>
        <taxon>Chromadorea</taxon>
        <taxon>Rhabditida</taxon>
        <taxon>Rhabditina</taxon>
        <taxon>Rhabditomorpha</taxon>
        <taxon>Strongyloidea</taxon>
        <taxon>Ancylostomatidae</taxon>
        <taxon>Ancylostomatinae</taxon>
        <taxon>Ancylostoma</taxon>
    </lineage>
</organism>
<sequence>MHVHSGTLNIVTLSAPLRKKCAVSTSAHRFWAVRSGLMWRFFQLNQAFNDDGVDVRISVFGIVAGDGFGIREPIICSRDGLQEELVEKHRNLLRILEAVLAYQLAELKPFKHDFIVRTASFFYMDNYIRFLNYCCK</sequence>
<proteinExistence type="predicted"/>
<protein>
    <submittedName>
        <fullName evidence="1">Uncharacterized protein</fullName>
    </submittedName>
</protein>
<evidence type="ECO:0000313" key="2">
    <source>
        <dbReference type="Proteomes" id="UP000024635"/>
    </source>
</evidence>
<dbReference type="EMBL" id="JARK01001385">
    <property type="protein sequence ID" value="EYC11725.1"/>
    <property type="molecule type" value="Genomic_DNA"/>
</dbReference>
<dbReference type="Proteomes" id="UP000024635">
    <property type="component" value="Unassembled WGS sequence"/>
</dbReference>
<gene>
    <name evidence="1" type="primary">Acey_s0049.g1733</name>
    <name evidence="1" type="ORF">Y032_0049g1733</name>
</gene>
<keyword evidence="2" id="KW-1185">Reference proteome</keyword>